<keyword evidence="2" id="KW-1185">Reference proteome</keyword>
<dbReference type="PANTHER" id="PTHR38008:SF2">
    <property type="entry name" value="HEMOLYSIN"/>
    <property type="match status" value="1"/>
</dbReference>
<evidence type="ECO:0000313" key="1">
    <source>
        <dbReference type="EMBL" id="ENY73936.1"/>
    </source>
</evidence>
<dbReference type="AlphaFoldDB" id="N9VRI1"/>
<dbReference type="Proteomes" id="UP000023775">
    <property type="component" value="Unassembled WGS sequence"/>
</dbReference>
<sequence>MKALIGAALLTLLAGCSTQPTPEKPLGMANPASVYCVEQGGKLELRDEPAGVTGYCHLPDGRVVEEWTLYHAEQGK</sequence>
<accession>N9VRI1</accession>
<dbReference type="OrthoDB" id="148878at2"/>
<reference evidence="1 2" key="1">
    <citation type="journal article" date="2013" name="Genome Announc.">
        <title>Draft Genome Sequence of the Aeromonas diversa Type Strain.</title>
        <authorList>
            <person name="Farfan M."/>
            <person name="Spataro N."/>
            <person name="Sanglas A."/>
            <person name="Albarral V."/>
            <person name="Loren J.G."/>
            <person name="Bosch E."/>
            <person name="Fuste M.C."/>
        </authorList>
    </citation>
    <scope>NUCLEOTIDE SEQUENCE [LARGE SCALE GENOMIC DNA]</scope>
    <source>
        <strain evidence="1 2">2478-85</strain>
    </source>
</reference>
<proteinExistence type="predicted"/>
<dbReference type="PROSITE" id="PS51257">
    <property type="entry name" value="PROKAR_LIPOPROTEIN"/>
    <property type="match status" value="1"/>
</dbReference>
<evidence type="ECO:0000313" key="2">
    <source>
        <dbReference type="Proteomes" id="UP000023775"/>
    </source>
</evidence>
<dbReference type="Pfam" id="PF03891">
    <property type="entry name" value="DUF333"/>
    <property type="match status" value="1"/>
</dbReference>
<protein>
    <submittedName>
        <fullName evidence="1">Putative hemolysin</fullName>
    </submittedName>
</protein>
<organism evidence="1 2">
    <name type="scientific">Aeromonas diversa CDC 2478-85</name>
    <dbReference type="NCBI Taxonomy" id="1268237"/>
    <lineage>
        <taxon>Bacteria</taxon>
        <taxon>Pseudomonadati</taxon>
        <taxon>Pseudomonadota</taxon>
        <taxon>Gammaproteobacteria</taxon>
        <taxon>Aeromonadales</taxon>
        <taxon>Aeromonadaceae</taxon>
        <taxon>Aeromonas</taxon>
    </lineage>
</organism>
<comment type="caution">
    <text evidence="1">The sequence shown here is derived from an EMBL/GenBank/DDBJ whole genome shotgun (WGS) entry which is preliminary data.</text>
</comment>
<dbReference type="InterPro" id="IPR005590">
    <property type="entry name" value="DUF333"/>
</dbReference>
<name>N9VRI1_9GAMM</name>
<dbReference type="PANTHER" id="PTHR38008">
    <property type="entry name" value="HEMOLYSIN-RELATED"/>
    <property type="match status" value="1"/>
</dbReference>
<dbReference type="EMBL" id="APVG01000001">
    <property type="protein sequence ID" value="ENY73936.1"/>
    <property type="molecule type" value="Genomic_DNA"/>
</dbReference>
<dbReference type="eggNOG" id="COG3042">
    <property type="taxonomic scope" value="Bacteria"/>
</dbReference>
<gene>
    <name evidence="1" type="ORF">G114_00790</name>
</gene>
<dbReference type="PATRIC" id="fig|1268237.3.peg.156"/>
<dbReference type="RefSeq" id="WP_005345889.1">
    <property type="nucleotide sequence ID" value="NZ_APVG01000001.1"/>
</dbReference>